<dbReference type="SUPFAM" id="SSF51395">
    <property type="entry name" value="FMN-linked oxidoreductases"/>
    <property type="match status" value="1"/>
</dbReference>
<feature type="domain" description="FMN hydroxy acid dehydrogenase" evidence="6">
    <location>
        <begin position="19"/>
        <end position="400"/>
    </location>
</feature>
<comment type="cofactor">
    <cofactor evidence="1">
        <name>FMN</name>
        <dbReference type="ChEBI" id="CHEBI:58210"/>
    </cofactor>
</comment>
<evidence type="ECO:0000256" key="5">
    <source>
        <dbReference type="ARBA" id="ARBA00024042"/>
    </source>
</evidence>
<dbReference type="InterPro" id="IPR000262">
    <property type="entry name" value="FMN-dep_DH"/>
</dbReference>
<evidence type="ECO:0000256" key="2">
    <source>
        <dbReference type="ARBA" id="ARBA00022630"/>
    </source>
</evidence>
<dbReference type="EMBL" id="CP067136">
    <property type="protein sequence ID" value="WCR05725.1"/>
    <property type="molecule type" value="Genomic_DNA"/>
</dbReference>
<keyword evidence="3" id="KW-0288">FMN</keyword>
<dbReference type="InterPro" id="IPR013785">
    <property type="entry name" value="Aldolase_TIM"/>
</dbReference>
<dbReference type="PANTHER" id="PTHR10578:SF107">
    <property type="entry name" value="2-HYDROXYACID OXIDASE 1"/>
    <property type="match status" value="1"/>
</dbReference>
<name>A0ABY7SFQ5_9RHOB</name>
<evidence type="ECO:0000259" key="6">
    <source>
        <dbReference type="PROSITE" id="PS51349"/>
    </source>
</evidence>
<dbReference type="PANTHER" id="PTHR10578">
    <property type="entry name" value="S -2-HYDROXY-ACID OXIDASE-RELATED"/>
    <property type="match status" value="1"/>
</dbReference>
<dbReference type="PROSITE" id="PS51349">
    <property type="entry name" value="FMN_HYDROXY_ACID_DH_2"/>
    <property type="match status" value="1"/>
</dbReference>
<dbReference type="Pfam" id="PF01070">
    <property type="entry name" value="FMN_dh"/>
    <property type="match status" value="1"/>
</dbReference>
<keyword evidence="4" id="KW-0560">Oxidoreductase</keyword>
<evidence type="ECO:0000256" key="4">
    <source>
        <dbReference type="ARBA" id="ARBA00023002"/>
    </source>
</evidence>
<protein>
    <submittedName>
        <fullName evidence="7">Alpha-hydroxy-acid oxidizing protein</fullName>
    </submittedName>
</protein>
<dbReference type="InterPro" id="IPR008259">
    <property type="entry name" value="FMN_hydac_DH_AS"/>
</dbReference>
<evidence type="ECO:0000256" key="3">
    <source>
        <dbReference type="ARBA" id="ARBA00022643"/>
    </source>
</evidence>
<evidence type="ECO:0000256" key="1">
    <source>
        <dbReference type="ARBA" id="ARBA00001917"/>
    </source>
</evidence>
<evidence type="ECO:0000313" key="8">
    <source>
        <dbReference type="Proteomes" id="UP001219349"/>
    </source>
</evidence>
<sequence>MREASSVAIARRKPVTVPWHLRRVLSLRDFETRARRKLPLSIFGYVSGGVERDASLTANRRDLDALAFVPRVLRDVSGRDQGLSLLGQDYRLPFAIAPMGFSALAAYDGDVVLARGAAQAGSFAICSAASLTPLERVAQEGGSGWFQCYIPGDRARIAPLLDRLLAAGYRNLVVTGDVPVAANRENNARNGFDAPFRVTPQLVWQGLTHPRWTLGTLAREIRARGMPHFENMEAVQGPPLFSRDLVRSTIARDRLSWADIDYIRANWPGKLLVKGVLHPDDAIRARDAGCDAVILSNHGGRQLDGTISAIRALPAVRAAVPDLPLIVDGGIRRGTDVLKALALGADFTLVGRPFLYAAATDGLAGLRHAIALLAEEVDRDMALLGVTSIAQLRAECPLAD</sequence>
<gene>
    <name evidence="7" type="ORF">JHX87_09215</name>
</gene>
<organism evidence="7 8">
    <name type="scientific">Paracoccus fistulariae</name>
    <dbReference type="NCBI Taxonomy" id="658446"/>
    <lineage>
        <taxon>Bacteria</taxon>
        <taxon>Pseudomonadati</taxon>
        <taxon>Pseudomonadota</taxon>
        <taxon>Alphaproteobacteria</taxon>
        <taxon>Rhodobacterales</taxon>
        <taxon>Paracoccaceae</taxon>
        <taxon>Paracoccus</taxon>
    </lineage>
</organism>
<dbReference type="PROSITE" id="PS00557">
    <property type="entry name" value="FMN_HYDROXY_ACID_DH_1"/>
    <property type="match status" value="1"/>
</dbReference>
<keyword evidence="2" id="KW-0285">Flavoprotein</keyword>
<proteinExistence type="inferred from homology"/>
<evidence type="ECO:0000313" key="7">
    <source>
        <dbReference type="EMBL" id="WCR05725.1"/>
    </source>
</evidence>
<dbReference type="Gene3D" id="3.20.20.70">
    <property type="entry name" value="Aldolase class I"/>
    <property type="match status" value="1"/>
</dbReference>
<dbReference type="PIRSF" id="PIRSF000138">
    <property type="entry name" value="Al-hdrx_acd_dh"/>
    <property type="match status" value="1"/>
</dbReference>
<dbReference type="Proteomes" id="UP001219349">
    <property type="component" value="Chromosome"/>
</dbReference>
<accession>A0ABY7SFQ5</accession>
<dbReference type="CDD" id="cd02809">
    <property type="entry name" value="alpha_hydroxyacid_oxid_FMN"/>
    <property type="match status" value="1"/>
</dbReference>
<dbReference type="RefSeq" id="WP_271886468.1">
    <property type="nucleotide sequence ID" value="NZ_CP067136.1"/>
</dbReference>
<comment type="similarity">
    <text evidence="5">Belongs to the FMN-dependent alpha-hydroxy acid dehydrogenase family.</text>
</comment>
<keyword evidence="8" id="KW-1185">Reference proteome</keyword>
<dbReference type="InterPro" id="IPR037396">
    <property type="entry name" value="FMN_HAD"/>
</dbReference>
<dbReference type="InterPro" id="IPR012133">
    <property type="entry name" value="Alpha-hydoxy_acid_DH_FMN"/>
</dbReference>
<reference evidence="7 8" key="1">
    <citation type="submission" date="2021-01" db="EMBL/GenBank/DDBJ databases">
        <title>Biogeographic distribution of Paracoccus.</title>
        <authorList>
            <person name="Hollensteiner J."/>
            <person name="Leineberger J."/>
            <person name="Brinkhoff T."/>
            <person name="Daniel R."/>
        </authorList>
    </citation>
    <scope>NUCLEOTIDE SEQUENCE [LARGE SCALE GENOMIC DNA]</scope>
    <source>
        <strain evidence="7 8">KCTC 22803</strain>
    </source>
</reference>